<feature type="compositionally biased region" description="Polar residues" evidence="1">
    <location>
        <begin position="79"/>
        <end position="107"/>
    </location>
</feature>
<dbReference type="Proteomes" id="UP000823891">
    <property type="component" value="Unassembled WGS sequence"/>
</dbReference>
<dbReference type="EMBL" id="DWWS01000006">
    <property type="protein sequence ID" value="HJC22181.1"/>
    <property type="molecule type" value="Genomic_DNA"/>
</dbReference>
<dbReference type="AlphaFoldDB" id="A0A9D2NB44"/>
<proteinExistence type="predicted"/>
<evidence type="ECO:0000313" key="3">
    <source>
        <dbReference type="Proteomes" id="UP000823891"/>
    </source>
</evidence>
<protein>
    <recommendedName>
        <fullName evidence="4">Lipoprotein</fullName>
    </recommendedName>
</protein>
<feature type="compositionally biased region" description="Low complexity" evidence="1">
    <location>
        <begin position="108"/>
        <end position="120"/>
    </location>
</feature>
<comment type="caution">
    <text evidence="2">The sequence shown here is derived from an EMBL/GenBank/DDBJ whole genome shotgun (WGS) entry which is preliminary data.</text>
</comment>
<evidence type="ECO:0000256" key="1">
    <source>
        <dbReference type="SAM" id="MobiDB-lite"/>
    </source>
</evidence>
<gene>
    <name evidence="2" type="ORF">H9761_00570</name>
</gene>
<dbReference type="PROSITE" id="PS51257">
    <property type="entry name" value="PROKAR_LIPOPROTEIN"/>
    <property type="match status" value="1"/>
</dbReference>
<feature type="region of interest" description="Disordered" evidence="1">
    <location>
        <begin position="37"/>
        <end position="57"/>
    </location>
</feature>
<reference evidence="2" key="1">
    <citation type="journal article" date="2021" name="PeerJ">
        <title>Extensive microbial diversity within the chicken gut microbiome revealed by metagenomics and culture.</title>
        <authorList>
            <person name="Gilroy R."/>
            <person name="Ravi A."/>
            <person name="Getino M."/>
            <person name="Pursley I."/>
            <person name="Horton D.L."/>
            <person name="Alikhan N.F."/>
            <person name="Baker D."/>
            <person name="Gharbi K."/>
            <person name="Hall N."/>
            <person name="Watson M."/>
            <person name="Adriaenssens E.M."/>
            <person name="Foster-Nyarko E."/>
            <person name="Jarju S."/>
            <person name="Secka A."/>
            <person name="Antonio M."/>
            <person name="Oren A."/>
            <person name="Chaudhuri R.R."/>
            <person name="La Ragione R."/>
            <person name="Hildebrand F."/>
            <person name="Pallen M.J."/>
        </authorList>
    </citation>
    <scope>NUCLEOTIDE SEQUENCE</scope>
    <source>
        <strain evidence="2">USAMLcec2-132</strain>
    </source>
</reference>
<evidence type="ECO:0000313" key="2">
    <source>
        <dbReference type="EMBL" id="HJC22181.1"/>
    </source>
</evidence>
<reference evidence="2" key="2">
    <citation type="submission" date="2021-04" db="EMBL/GenBank/DDBJ databases">
        <authorList>
            <person name="Gilroy R."/>
        </authorList>
    </citation>
    <scope>NUCLEOTIDE SEQUENCE</scope>
    <source>
        <strain evidence="2">USAMLcec2-132</strain>
    </source>
</reference>
<feature type="region of interest" description="Disordered" evidence="1">
    <location>
        <begin position="75"/>
        <end position="120"/>
    </location>
</feature>
<organism evidence="2 3">
    <name type="scientific">Candidatus Eisenbergiella merdavium</name>
    <dbReference type="NCBI Taxonomy" id="2838551"/>
    <lineage>
        <taxon>Bacteria</taxon>
        <taxon>Bacillati</taxon>
        <taxon>Bacillota</taxon>
        <taxon>Clostridia</taxon>
        <taxon>Lachnospirales</taxon>
        <taxon>Lachnospiraceae</taxon>
        <taxon>Eisenbergiella</taxon>
    </lineage>
</organism>
<evidence type="ECO:0008006" key="4">
    <source>
        <dbReference type="Google" id="ProtNLM"/>
    </source>
</evidence>
<accession>A0A9D2NB44</accession>
<name>A0A9D2NB44_9FIRM</name>
<sequence>MKKHDEKRRMLQKYLMKLSAVTAALLLLFLTGACSREPSGQTETGPRVGQEADSEAIQETGSEAGLTAGPEAVEETLSEAGQETGSEVGQETFSETGQATASGTGQEPASPAAMPSDAPHADILLTAPPEISLTDSLSSLYEPFSLGFGVGEWCWLENGQTVASISCGASPLDMDPEKAEKLKVPNYNGMDSVPWLLSCQVLPDSVLLREWDIQSLGDMEAEPLSETEYSEILPIGLKKDRVYELVATWDEEKLEERFFSGVVSYHFLTE</sequence>